<dbReference type="GO" id="GO:0008887">
    <property type="term" value="F:glycerate kinase activity"/>
    <property type="evidence" value="ECO:0007669"/>
    <property type="project" value="InterPro"/>
</dbReference>
<keyword evidence="3" id="KW-0808">Transferase</keyword>
<keyword evidence="4" id="KW-1185">Reference proteome</keyword>
<dbReference type="GO" id="GO:0005737">
    <property type="term" value="C:cytoplasm"/>
    <property type="evidence" value="ECO:0007669"/>
    <property type="project" value="TreeGrafter"/>
</dbReference>
<dbReference type="PANTHER" id="PTHR12227:SF0">
    <property type="entry name" value="GLYCERATE KINASE"/>
    <property type="match status" value="1"/>
</dbReference>
<proteinExistence type="predicted"/>
<dbReference type="SUPFAM" id="SSF82544">
    <property type="entry name" value="GckA/TtuD-like"/>
    <property type="match status" value="1"/>
</dbReference>
<name>A0A2P7QWE6_9SPHN</name>
<dbReference type="InterPro" id="IPR025286">
    <property type="entry name" value="MOFRL_assoc_dom"/>
</dbReference>
<evidence type="ECO:0000259" key="1">
    <source>
        <dbReference type="Pfam" id="PF05161"/>
    </source>
</evidence>
<comment type="caution">
    <text evidence="3">The sequence shown here is derived from an EMBL/GenBank/DDBJ whole genome shotgun (WGS) entry which is preliminary data.</text>
</comment>
<evidence type="ECO:0000259" key="2">
    <source>
        <dbReference type="Pfam" id="PF13660"/>
    </source>
</evidence>
<dbReference type="InterPro" id="IPR039760">
    <property type="entry name" value="MOFRL_protein"/>
</dbReference>
<dbReference type="Gene3D" id="3.40.50.10180">
    <property type="entry name" value="Glycerate kinase, MOFRL-like N-terminal domain"/>
    <property type="match status" value="1"/>
</dbReference>
<dbReference type="AlphaFoldDB" id="A0A2P7QWE6"/>
<protein>
    <submittedName>
        <fullName evidence="3">Glycerate kinase</fullName>
    </submittedName>
</protein>
<dbReference type="EMBL" id="PXYI01000002">
    <property type="protein sequence ID" value="PSJ42286.1"/>
    <property type="molecule type" value="Genomic_DNA"/>
</dbReference>
<dbReference type="PANTHER" id="PTHR12227">
    <property type="entry name" value="GLYCERATE KINASE"/>
    <property type="match status" value="1"/>
</dbReference>
<feature type="domain" description="MOFRL-associated" evidence="2">
    <location>
        <begin position="15"/>
        <end position="240"/>
    </location>
</feature>
<dbReference type="Gene3D" id="3.40.1480.10">
    <property type="entry name" value="MOFRL domain"/>
    <property type="match status" value="1"/>
</dbReference>
<evidence type="ECO:0000313" key="4">
    <source>
        <dbReference type="Proteomes" id="UP000241167"/>
    </source>
</evidence>
<organism evidence="3 4">
    <name type="scientific">Allosphingosinicella deserti</name>
    <dbReference type="NCBI Taxonomy" id="2116704"/>
    <lineage>
        <taxon>Bacteria</taxon>
        <taxon>Pseudomonadati</taxon>
        <taxon>Pseudomonadota</taxon>
        <taxon>Alphaproteobacteria</taxon>
        <taxon>Sphingomonadales</taxon>
        <taxon>Sphingomonadaceae</taxon>
        <taxon>Allosphingosinicella</taxon>
    </lineage>
</organism>
<evidence type="ECO:0000313" key="3">
    <source>
        <dbReference type="EMBL" id="PSJ42286.1"/>
    </source>
</evidence>
<dbReference type="Pfam" id="PF05161">
    <property type="entry name" value="MOFRL"/>
    <property type="match status" value="1"/>
</dbReference>
<dbReference type="OrthoDB" id="9766552at2"/>
<dbReference type="Pfam" id="PF13660">
    <property type="entry name" value="DUF4147"/>
    <property type="match status" value="1"/>
</dbReference>
<sequence length="436" mass="44808">MTAAAQADDRMRADLTALFGEAVRSVSAEVAMPSRLPASPHGRTIVIAVGKGAADMMRIALERTTDPAMQGLVVTRHGHLPPGDVNWPNVEVIEAGHPYPDENSVRAAHRALELAGTLQAGDRMLVLLSGGGSALLAAPAPGLNLADKQAITRALLQSGATIEEINRVRKHLSAIKGGRLAVAAGAAAVTTWIISDVPGDDPSFVSSGPTVADNSSLEMAREIIDRYGIRPPAEVAAALQDPANETPSADSLGLAGCETLVIARARDALAGAARLAGEIGYHVTDLGDQLQAEARHLGASHAALSRRLARAGGPRRAVLSGGETTVTVVNKAGRGGRNLEYLLGLAVALDGEPGIWALACDTDGIDGTEHAAGAVVTPTTLVRAAKAGLDPASHLAENNAFLFFEALGDLVVTGPTLTNVNDFRAILIHPAGGIDS</sequence>
<feature type="domain" description="MOFRL" evidence="1">
    <location>
        <begin position="317"/>
        <end position="422"/>
    </location>
</feature>
<dbReference type="Proteomes" id="UP000241167">
    <property type="component" value="Unassembled WGS sequence"/>
</dbReference>
<dbReference type="InterPro" id="IPR038614">
    <property type="entry name" value="GK_N_sf"/>
</dbReference>
<accession>A0A2P7QWE6</accession>
<keyword evidence="3" id="KW-0418">Kinase</keyword>
<dbReference type="InterPro" id="IPR007835">
    <property type="entry name" value="MOFRL"/>
</dbReference>
<reference evidence="3 4" key="1">
    <citation type="submission" date="2018-03" db="EMBL/GenBank/DDBJ databases">
        <title>The draft genome of Sphingosinicella sp. GL-C-18.</title>
        <authorList>
            <person name="Liu L."/>
            <person name="Li L."/>
            <person name="Liang L."/>
            <person name="Zhang X."/>
            <person name="Wang T."/>
        </authorList>
    </citation>
    <scope>NUCLEOTIDE SEQUENCE [LARGE SCALE GENOMIC DNA]</scope>
    <source>
        <strain evidence="3 4">GL-C-18</strain>
    </source>
</reference>
<gene>
    <name evidence="3" type="ORF">C7I55_06010</name>
</gene>
<dbReference type="InterPro" id="IPR037035">
    <property type="entry name" value="GK-like_C_sf"/>
</dbReference>